<evidence type="ECO:0000313" key="9">
    <source>
        <dbReference type="Proteomes" id="UP000009097"/>
    </source>
</evidence>
<feature type="transmembrane region" description="Helical" evidence="6">
    <location>
        <begin position="240"/>
        <end position="262"/>
    </location>
</feature>
<dbReference type="PANTHER" id="PTHR43341:SF36">
    <property type="entry name" value="PROLINE-SPECIFIC PERMEASE"/>
    <property type="match status" value="1"/>
</dbReference>
<reference evidence="8" key="2">
    <citation type="journal article" date="2010" name="Nature">
        <title>Comparative genomics reveals mobile pathogenicity chromosomes in Fusarium.</title>
        <authorList>
            <person name="Ma L.J."/>
            <person name="van der Does H.C."/>
            <person name="Borkovich K.A."/>
            <person name="Coleman J.J."/>
            <person name="Daboussi M.J."/>
            <person name="Di Pietro A."/>
            <person name="Dufresne M."/>
            <person name="Freitag M."/>
            <person name="Grabherr M."/>
            <person name="Henrissat B."/>
            <person name="Houterman P.M."/>
            <person name="Kang S."/>
            <person name="Shim W.B."/>
            <person name="Woloshuk C."/>
            <person name="Xie X."/>
            <person name="Xu J.R."/>
            <person name="Antoniw J."/>
            <person name="Baker S.E."/>
            <person name="Bluhm B.H."/>
            <person name="Breakspear A."/>
            <person name="Brown D.W."/>
            <person name="Butchko R.A."/>
            <person name="Chapman S."/>
            <person name="Coulson R."/>
            <person name="Coutinho P.M."/>
            <person name="Danchin E.G."/>
            <person name="Diener A."/>
            <person name="Gale L.R."/>
            <person name="Gardiner D.M."/>
            <person name="Goff S."/>
            <person name="Hammond-Kosack K.E."/>
            <person name="Hilburn K."/>
            <person name="Hua-Van A."/>
            <person name="Jonkers W."/>
            <person name="Kazan K."/>
            <person name="Kodira C.D."/>
            <person name="Koehrsen M."/>
            <person name="Kumar L."/>
            <person name="Lee Y.H."/>
            <person name="Li L."/>
            <person name="Manners J.M."/>
            <person name="Miranda-Saavedra D."/>
            <person name="Mukherjee M."/>
            <person name="Park G."/>
            <person name="Park J."/>
            <person name="Park S.Y."/>
            <person name="Proctor R.H."/>
            <person name="Regev A."/>
            <person name="Ruiz-Roldan M.C."/>
            <person name="Sain D."/>
            <person name="Sakthikumar S."/>
            <person name="Sykes S."/>
            <person name="Schwartz D.C."/>
            <person name="Turgeon B.G."/>
            <person name="Wapinski I."/>
            <person name="Yoder O."/>
            <person name="Young S."/>
            <person name="Zeng Q."/>
            <person name="Zhou S."/>
            <person name="Galagan J."/>
            <person name="Cuomo C.A."/>
            <person name="Kistler H.C."/>
            <person name="Rep M."/>
        </authorList>
    </citation>
    <scope>NUCLEOTIDE SEQUENCE [LARGE SCALE GENOMIC DNA]</scope>
    <source>
        <strain evidence="8">4287</strain>
    </source>
</reference>
<keyword evidence="4 6" id="KW-0472">Membrane</keyword>
<dbReference type="AlphaFoldDB" id="A0A0J9V1S2"/>
<evidence type="ECO:0000259" key="7">
    <source>
        <dbReference type="Pfam" id="PF00324"/>
    </source>
</evidence>
<evidence type="ECO:0000313" key="8">
    <source>
        <dbReference type="EMBL" id="KNB05113.1"/>
    </source>
</evidence>
<feature type="compositionally biased region" description="Basic and acidic residues" evidence="5">
    <location>
        <begin position="7"/>
        <end position="23"/>
    </location>
</feature>
<dbReference type="PANTHER" id="PTHR43341">
    <property type="entry name" value="AMINO ACID PERMEASE"/>
    <property type="match status" value="1"/>
</dbReference>
<name>A0A0J9V1S2_FUSO4</name>
<dbReference type="EMBL" id="DS231703">
    <property type="protein sequence ID" value="KNB05113.1"/>
    <property type="molecule type" value="Genomic_DNA"/>
</dbReference>
<feature type="transmembrane region" description="Helical" evidence="6">
    <location>
        <begin position="53"/>
        <end position="73"/>
    </location>
</feature>
<feature type="transmembrane region" description="Helical" evidence="6">
    <location>
        <begin position="194"/>
        <end position="212"/>
    </location>
</feature>
<feature type="transmembrane region" description="Helical" evidence="6">
    <location>
        <begin position="282"/>
        <end position="300"/>
    </location>
</feature>
<feature type="region of interest" description="Disordered" evidence="5">
    <location>
        <begin position="1"/>
        <end position="26"/>
    </location>
</feature>
<accession>A0A0J9V1S2</accession>
<reference evidence="8" key="1">
    <citation type="submission" date="2007-04" db="EMBL/GenBank/DDBJ databases">
        <authorList>
            <consortium name="The Broad Institute Genome Sequencing Platform"/>
            <person name="Birren B."/>
            <person name="Lander E."/>
            <person name="Galagan J."/>
            <person name="Nusbaum C."/>
            <person name="Devon K."/>
            <person name="Ma L.-J."/>
            <person name="Jaffe D."/>
            <person name="Butler J."/>
            <person name="Alvarez P."/>
            <person name="Gnerre S."/>
            <person name="Grabherr M."/>
            <person name="Kleber M."/>
            <person name="Mauceli E."/>
            <person name="Brockman W."/>
            <person name="MacCallum I.A."/>
            <person name="Young S."/>
            <person name="LaButti K."/>
            <person name="DeCaprio D."/>
            <person name="Crawford M."/>
            <person name="Koehrsen M."/>
            <person name="Engels R."/>
            <person name="Montgomery P."/>
            <person name="Pearson M."/>
            <person name="Howarth C."/>
            <person name="Larson L."/>
            <person name="White J."/>
            <person name="O'Leary S."/>
            <person name="Kodira C."/>
            <person name="Zeng Q."/>
            <person name="Yandava C."/>
            <person name="Alvarado L."/>
            <person name="Kistler C."/>
            <person name="Shim W.-B."/>
            <person name="Kang S."/>
            <person name="Woloshuk C."/>
        </authorList>
    </citation>
    <scope>NUCLEOTIDE SEQUENCE</scope>
    <source>
        <strain evidence="8">4287</strain>
    </source>
</reference>
<dbReference type="GO" id="GO:0016020">
    <property type="term" value="C:membrane"/>
    <property type="evidence" value="ECO:0007669"/>
    <property type="project" value="UniProtKB-SubCell"/>
</dbReference>
<evidence type="ECO:0000256" key="5">
    <source>
        <dbReference type="SAM" id="MobiDB-lite"/>
    </source>
</evidence>
<evidence type="ECO:0000256" key="1">
    <source>
        <dbReference type="ARBA" id="ARBA00004141"/>
    </source>
</evidence>
<dbReference type="OrthoDB" id="3900342at2759"/>
<gene>
    <name evidence="8" type="ORF">FOXG_07473</name>
</gene>
<dbReference type="Pfam" id="PF00324">
    <property type="entry name" value="AA_permease"/>
    <property type="match status" value="1"/>
</dbReference>
<comment type="subcellular location">
    <subcellularLocation>
        <location evidence="1">Membrane</location>
        <topology evidence="1">Multi-pass membrane protein</topology>
    </subcellularLocation>
</comment>
<keyword evidence="3 6" id="KW-1133">Transmembrane helix</keyword>
<dbReference type="GeneID" id="28949162"/>
<dbReference type="Proteomes" id="UP000009097">
    <property type="component" value="Unassembled WGS sequence"/>
</dbReference>
<feature type="transmembrane region" description="Helical" evidence="6">
    <location>
        <begin position="160"/>
        <end position="182"/>
    </location>
</feature>
<dbReference type="InterPro" id="IPR004841">
    <property type="entry name" value="AA-permease/SLC12A_dom"/>
</dbReference>
<feature type="transmembrane region" description="Helical" evidence="6">
    <location>
        <begin position="79"/>
        <end position="105"/>
    </location>
</feature>
<dbReference type="Gene3D" id="1.20.1740.10">
    <property type="entry name" value="Amino acid/polyamine transporter I"/>
    <property type="match status" value="1"/>
</dbReference>
<sequence length="507" mass="55188">MLAQPDNRQEKKGPDPLSPHDTDPSTYAEGLTEISTLQRTETKRNIKSRHAQMIAIGGTIGTGLFVGIGQALATSGPVSVLLAYSLICVVVYGMITATTEVSAYLPVAGSSMAYYGSRFVSRSLGFAMGCLYFYSFGILVAYEITAAALVIEYWPNAAPTAAWITIMLVVIVALNLSPVGVYAETEFWFASVKVIMLVGLLILSVVLCLGGGPSHDRLGFRYWKHGAMNEYLAHGDAGRFWGFLYALTFSVFSFNFGPELIVLTSGEMRAPRKNLPRAAKTFIWRLIAFYILGSFAIGIICRSDAPGLTSGGHGAAASPWVIAIKTAGVGSLDSVINAGIIISAWSSVRKRTKDLPTMHQLGTPYLCGSGKLHLWATCLSERFLFNIRGVQLVHQPCEHGWFYVLDLLQYHFVEVPKGMQGPGRNRLAVPVKTPAIRSIQLSGILVHIDAAEWILSLLPWTMVGRFILDSLNRYSHLPDALFWSQALAQAGLMGKGTFGCRLALWLG</sequence>
<evidence type="ECO:0000256" key="3">
    <source>
        <dbReference type="ARBA" id="ARBA00022989"/>
    </source>
</evidence>
<proteinExistence type="predicted"/>
<protein>
    <submittedName>
        <fullName evidence="8">AAT family amino acid transporter</fullName>
    </submittedName>
</protein>
<dbReference type="InterPro" id="IPR050524">
    <property type="entry name" value="APC_YAT"/>
</dbReference>
<keyword evidence="2 6" id="KW-0812">Transmembrane</keyword>
<feature type="transmembrane region" description="Helical" evidence="6">
    <location>
        <begin position="320"/>
        <end position="345"/>
    </location>
</feature>
<evidence type="ECO:0000256" key="4">
    <source>
        <dbReference type="ARBA" id="ARBA00023136"/>
    </source>
</evidence>
<feature type="transmembrane region" description="Helical" evidence="6">
    <location>
        <begin position="126"/>
        <end position="154"/>
    </location>
</feature>
<dbReference type="VEuPathDB" id="FungiDB:FOXG_07473"/>
<dbReference type="RefSeq" id="XP_018243158.1">
    <property type="nucleotide sequence ID" value="XM_018386059.1"/>
</dbReference>
<evidence type="ECO:0000256" key="2">
    <source>
        <dbReference type="ARBA" id="ARBA00022692"/>
    </source>
</evidence>
<organism evidence="8 9">
    <name type="scientific">Fusarium oxysporum f. sp. lycopersici (strain 4287 / CBS 123668 / FGSC 9935 / NRRL 34936)</name>
    <name type="common">Fusarium vascular wilt of tomato</name>
    <dbReference type="NCBI Taxonomy" id="426428"/>
    <lineage>
        <taxon>Eukaryota</taxon>
        <taxon>Fungi</taxon>
        <taxon>Dikarya</taxon>
        <taxon>Ascomycota</taxon>
        <taxon>Pezizomycotina</taxon>
        <taxon>Sordariomycetes</taxon>
        <taxon>Hypocreomycetidae</taxon>
        <taxon>Hypocreales</taxon>
        <taxon>Nectriaceae</taxon>
        <taxon>Fusarium</taxon>
        <taxon>Fusarium oxysporum species complex</taxon>
    </lineage>
</organism>
<evidence type="ECO:0000256" key="6">
    <source>
        <dbReference type="SAM" id="Phobius"/>
    </source>
</evidence>
<dbReference type="GO" id="GO:0015171">
    <property type="term" value="F:amino acid transmembrane transporter activity"/>
    <property type="evidence" value="ECO:0007669"/>
    <property type="project" value="TreeGrafter"/>
</dbReference>
<dbReference type="KEGG" id="fox:FOXG_07473"/>
<feature type="domain" description="Amino acid permease/ SLC12A" evidence="7">
    <location>
        <begin position="50"/>
        <end position="348"/>
    </location>
</feature>